<dbReference type="AlphaFoldDB" id="A0A9W4WZT1"/>
<dbReference type="GO" id="GO:0003887">
    <property type="term" value="F:DNA-directed DNA polymerase activity"/>
    <property type="evidence" value="ECO:0007669"/>
    <property type="project" value="UniProtKB-KW"/>
</dbReference>
<evidence type="ECO:0000313" key="5">
    <source>
        <dbReference type="EMBL" id="CAI2184666.1"/>
    </source>
</evidence>
<evidence type="ECO:0000256" key="3">
    <source>
        <dbReference type="ARBA" id="ARBA00022695"/>
    </source>
</evidence>
<evidence type="ECO:0000256" key="1">
    <source>
        <dbReference type="ARBA" id="ARBA00012417"/>
    </source>
</evidence>
<dbReference type="Gene3D" id="1.10.132.60">
    <property type="entry name" value="DNA polymerase family B, C-terminal domain"/>
    <property type="match status" value="1"/>
</dbReference>
<dbReference type="EC" id="2.7.7.7" evidence="1"/>
<keyword evidence="3" id="KW-0548">Nucleotidyltransferase</keyword>
<gene>
    <name evidence="5" type="ORF">FWILDA_LOCUS11691</name>
</gene>
<dbReference type="Proteomes" id="UP001153678">
    <property type="component" value="Unassembled WGS sequence"/>
</dbReference>
<evidence type="ECO:0000256" key="2">
    <source>
        <dbReference type="ARBA" id="ARBA00022679"/>
    </source>
</evidence>
<dbReference type="EMBL" id="CAMKVN010003417">
    <property type="protein sequence ID" value="CAI2184666.1"/>
    <property type="molecule type" value="Genomic_DNA"/>
</dbReference>
<dbReference type="OrthoDB" id="2480603at2759"/>
<proteinExistence type="predicted"/>
<evidence type="ECO:0000256" key="4">
    <source>
        <dbReference type="ARBA" id="ARBA00022932"/>
    </source>
</evidence>
<comment type="caution">
    <text evidence="5">The sequence shown here is derived from an EMBL/GenBank/DDBJ whole genome shotgun (WGS) entry which is preliminary data.</text>
</comment>
<accession>A0A9W4WZT1</accession>
<sequence>MKGIETVKQGKSQLLKFIGKKIIREAIDINNIRPIHKIVEDTLREAQNKKWDFNEFIVIDIAKEQNMKIDINYYLRSTTAMCARFINEDDSYQLPPSDRIM</sequence>
<dbReference type="InterPro" id="IPR043502">
    <property type="entry name" value="DNA/RNA_pol_sf"/>
</dbReference>
<keyword evidence="4" id="KW-0239">DNA-directed DNA polymerase</keyword>
<keyword evidence="6" id="KW-1185">Reference proteome</keyword>
<dbReference type="SUPFAM" id="SSF56672">
    <property type="entry name" value="DNA/RNA polymerases"/>
    <property type="match status" value="1"/>
</dbReference>
<protein>
    <recommendedName>
        <fullName evidence="1">DNA-directed DNA polymerase</fullName>
        <ecNumber evidence="1">2.7.7.7</ecNumber>
    </recommendedName>
</protein>
<evidence type="ECO:0000313" key="6">
    <source>
        <dbReference type="Proteomes" id="UP001153678"/>
    </source>
</evidence>
<name>A0A9W4WZT1_9GLOM</name>
<keyword evidence="2" id="KW-0808">Transferase</keyword>
<organism evidence="5 6">
    <name type="scientific">Funneliformis geosporum</name>
    <dbReference type="NCBI Taxonomy" id="1117311"/>
    <lineage>
        <taxon>Eukaryota</taxon>
        <taxon>Fungi</taxon>
        <taxon>Fungi incertae sedis</taxon>
        <taxon>Mucoromycota</taxon>
        <taxon>Glomeromycotina</taxon>
        <taxon>Glomeromycetes</taxon>
        <taxon>Glomerales</taxon>
        <taxon>Glomeraceae</taxon>
        <taxon>Funneliformis</taxon>
    </lineage>
</organism>
<reference evidence="5" key="1">
    <citation type="submission" date="2022-08" db="EMBL/GenBank/DDBJ databases">
        <authorList>
            <person name="Kallberg Y."/>
            <person name="Tangrot J."/>
            <person name="Rosling A."/>
        </authorList>
    </citation>
    <scope>NUCLEOTIDE SEQUENCE</scope>
    <source>
        <strain evidence="5">Wild A</strain>
    </source>
</reference>
<dbReference type="InterPro" id="IPR042087">
    <property type="entry name" value="DNA_pol_B_thumb"/>
</dbReference>